<proteinExistence type="predicted"/>
<keyword evidence="1" id="KW-1133">Transmembrane helix</keyword>
<evidence type="ECO:0000256" key="1">
    <source>
        <dbReference type="SAM" id="Phobius"/>
    </source>
</evidence>
<feature type="transmembrane region" description="Helical" evidence="1">
    <location>
        <begin position="87"/>
        <end position="105"/>
    </location>
</feature>
<evidence type="ECO:0000313" key="3">
    <source>
        <dbReference type="Proteomes" id="UP001154061"/>
    </source>
</evidence>
<sequence length="217" mass="23565">MLRESLARFRDRIDPSDIVVSAGVAVVLLRLGVDASLIGTVLGAAVVTPLAEPLLERFDIGPGIAGIAFGAFAIAAGVVQLQDGGRLFGGSLLAIGFWICLDGVYTWRTGDGTARDEEDMTEDELLLVGEHNRWLLEELRAADRPLTKAEICDRTGLLDEDFERLLEIHGDSGPIERVGNGYAIDEDEMGASAFVRNVVYAVFARLFRPFRLFRSAG</sequence>
<keyword evidence="1" id="KW-0812">Transmembrane</keyword>
<dbReference type="RefSeq" id="WP_277521897.1">
    <property type="nucleotide sequence ID" value="NZ_JAMQOT010000004.1"/>
</dbReference>
<dbReference type="AlphaFoldDB" id="A0A9Q4L2V2"/>
<organism evidence="2 3">
    <name type="scientific">Natrinema salsiterrestre</name>
    <dbReference type="NCBI Taxonomy" id="2950540"/>
    <lineage>
        <taxon>Archaea</taxon>
        <taxon>Methanobacteriati</taxon>
        <taxon>Methanobacteriota</taxon>
        <taxon>Stenosarchaea group</taxon>
        <taxon>Halobacteria</taxon>
        <taxon>Halobacteriales</taxon>
        <taxon>Natrialbaceae</taxon>
        <taxon>Natrinema</taxon>
    </lineage>
</organism>
<feature type="transmembrane region" description="Helical" evidence="1">
    <location>
        <begin position="20"/>
        <end position="48"/>
    </location>
</feature>
<gene>
    <name evidence="2" type="ORF">NDI89_12200</name>
</gene>
<protein>
    <submittedName>
        <fullName evidence="2">Uncharacterized protein</fullName>
    </submittedName>
</protein>
<comment type="caution">
    <text evidence="2">The sequence shown here is derived from an EMBL/GenBank/DDBJ whole genome shotgun (WGS) entry which is preliminary data.</text>
</comment>
<feature type="transmembrane region" description="Helical" evidence="1">
    <location>
        <begin position="60"/>
        <end position="81"/>
    </location>
</feature>
<reference evidence="2" key="1">
    <citation type="submission" date="2022-06" db="EMBL/GenBank/DDBJ databases">
        <title>Natrinema sp. a new haloarchaeum isolate from saline soil.</title>
        <authorList>
            <person name="Strakova D."/>
            <person name="Galisteo C."/>
            <person name="Sanchez-Porro C."/>
            <person name="Ventosa A."/>
        </authorList>
    </citation>
    <scope>NUCLEOTIDE SEQUENCE</scope>
    <source>
        <strain evidence="2">S1CR25-10</strain>
    </source>
</reference>
<dbReference type="Proteomes" id="UP001154061">
    <property type="component" value="Unassembled WGS sequence"/>
</dbReference>
<keyword evidence="1" id="KW-0472">Membrane</keyword>
<dbReference type="EMBL" id="JAMQOT010000004">
    <property type="protein sequence ID" value="MDF9746344.1"/>
    <property type="molecule type" value="Genomic_DNA"/>
</dbReference>
<keyword evidence="3" id="KW-1185">Reference proteome</keyword>
<accession>A0A9Q4L2V2</accession>
<evidence type="ECO:0000313" key="2">
    <source>
        <dbReference type="EMBL" id="MDF9746344.1"/>
    </source>
</evidence>
<name>A0A9Q4L2V2_9EURY</name>